<evidence type="ECO:0000313" key="1">
    <source>
        <dbReference type="EMBL" id="CAB3904659.1"/>
    </source>
</evidence>
<sequence length="260" mass="27906">MNVTNKYKIILKDSLGLILFLALGLVSPTRAAPPYVMSPLEANILASLEIDERAVFAAGGDTYIGDYLGVVRATATEVAKTYASNEVAGDQAYYKKSVLLRGVISSVRSGLGNTPYVVLHAGAYRQVQAKLVEGSAERAAQLRIGEKLALMCQGGGSIAGIPMFKACQFADTVGSEAWQRLASDIRRIYAGEVVRSETAITLAVILPTVASLLPKSTCRTPGQHCQENVSLVLRDHERLLTEMQRVAIRLKGTGISLKPD</sequence>
<reference evidence="1 2" key="1">
    <citation type="submission" date="2020-04" db="EMBL/GenBank/DDBJ databases">
        <authorList>
            <person name="De Canck E."/>
        </authorList>
    </citation>
    <scope>NUCLEOTIDE SEQUENCE [LARGE SCALE GENOMIC DNA]</scope>
    <source>
        <strain evidence="1 2">LMG 3328</strain>
    </source>
</reference>
<dbReference type="Proteomes" id="UP000494122">
    <property type="component" value="Unassembled WGS sequence"/>
</dbReference>
<accession>A0A6S7ED05</accession>
<gene>
    <name evidence="1" type="ORF">LMG3328_04477</name>
</gene>
<name>A0A6S7ED05_9BURK</name>
<dbReference type="Pfam" id="PF12869">
    <property type="entry name" value="tRNA_anti-like"/>
    <property type="match status" value="1"/>
</dbReference>
<protein>
    <submittedName>
        <fullName evidence="1">Uncharacterized protein</fullName>
    </submittedName>
</protein>
<dbReference type="InterPro" id="IPR024422">
    <property type="entry name" value="Protein_unknown_function_OB"/>
</dbReference>
<dbReference type="EMBL" id="CADILE010000014">
    <property type="protein sequence ID" value="CAB3904659.1"/>
    <property type="molecule type" value="Genomic_DNA"/>
</dbReference>
<organism evidence="1 2">
    <name type="scientific">Achromobacter ruhlandii</name>
    <dbReference type="NCBI Taxonomy" id="72557"/>
    <lineage>
        <taxon>Bacteria</taxon>
        <taxon>Pseudomonadati</taxon>
        <taxon>Pseudomonadota</taxon>
        <taxon>Betaproteobacteria</taxon>
        <taxon>Burkholderiales</taxon>
        <taxon>Alcaligenaceae</taxon>
        <taxon>Achromobacter</taxon>
    </lineage>
</organism>
<proteinExistence type="predicted"/>
<dbReference type="AlphaFoldDB" id="A0A6S7ED05"/>
<evidence type="ECO:0000313" key="2">
    <source>
        <dbReference type="Proteomes" id="UP000494122"/>
    </source>
</evidence>
<dbReference type="RefSeq" id="WP_157810480.1">
    <property type="nucleotide sequence ID" value="NZ_CADILE010000014.1"/>
</dbReference>